<dbReference type="GO" id="GO:0015189">
    <property type="term" value="F:L-lysine transmembrane transporter activity"/>
    <property type="evidence" value="ECO:0007669"/>
    <property type="project" value="EnsemblFungi"/>
</dbReference>
<accession>A0A0F4YTS5</accession>
<dbReference type="GO" id="GO:0000329">
    <property type="term" value="C:fungal-type vacuole membrane"/>
    <property type="evidence" value="ECO:0007669"/>
    <property type="project" value="EnsemblFungi"/>
</dbReference>
<feature type="compositionally biased region" description="Polar residues" evidence="6">
    <location>
        <begin position="159"/>
        <end position="169"/>
    </location>
</feature>
<feature type="region of interest" description="Disordered" evidence="6">
    <location>
        <begin position="1"/>
        <end position="187"/>
    </location>
</feature>
<evidence type="ECO:0000256" key="4">
    <source>
        <dbReference type="ARBA" id="ARBA00022989"/>
    </source>
</evidence>
<feature type="transmembrane region" description="Helical" evidence="7">
    <location>
        <begin position="527"/>
        <end position="549"/>
    </location>
</feature>
<dbReference type="EMBL" id="LASV01000174">
    <property type="protein sequence ID" value="KKA21672.1"/>
    <property type="molecule type" value="Genomic_DNA"/>
</dbReference>
<evidence type="ECO:0000259" key="8">
    <source>
        <dbReference type="Pfam" id="PF01490"/>
    </source>
</evidence>
<evidence type="ECO:0000256" key="1">
    <source>
        <dbReference type="ARBA" id="ARBA00004141"/>
    </source>
</evidence>
<feature type="transmembrane region" description="Helical" evidence="7">
    <location>
        <begin position="604"/>
        <end position="626"/>
    </location>
</feature>
<evidence type="ECO:0000256" key="7">
    <source>
        <dbReference type="SAM" id="Phobius"/>
    </source>
</evidence>
<name>A0A0F4YTS5_RASE3</name>
<gene>
    <name evidence="9" type="ORF">T310_4301</name>
</gene>
<feature type="region of interest" description="Disordered" evidence="6">
    <location>
        <begin position="307"/>
        <end position="345"/>
    </location>
</feature>
<organism evidence="9 10">
    <name type="scientific">Rasamsonia emersonii (strain ATCC 16479 / CBS 393.64 / IMI 116815)</name>
    <dbReference type="NCBI Taxonomy" id="1408163"/>
    <lineage>
        <taxon>Eukaryota</taxon>
        <taxon>Fungi</taxon>
        <taxon>Dikarya</taxon>
        <taxon>Ascomycota</taxon>
        <taxon>Pezizomycotina</taxon>
        <taxon>Eurotiomycetes</taxon>
        <taxon>Eurotiomycetidae</taxon>
        <taxon>Eurotiales</taxon>
        <taxon>Trichocomaceae</taxon>
        <taxon>Rasamsonia</taxon>
    </lineage>
</organism>
<dbReference type="STRING" id="1408163.A0A0F4YTS5"/>
<feature type="compositionally biased region" description="Acidic residues" evidence="6">
    <location>
        <begin position="310"/>
        <end position="320"/>
    </location>
</feature>
<keyword evidence="10" id="KW-1185">Reference proteome</keyword>
<dbReference type="GO" id="GO:0005290">
    <property type="term" value="F:L-histidine transmembrane transporter activity"/>
    <property type="evidence" value="ECO:0007669"/>
    <property type="project" value="EnsemblFungi"/>
</dbReference>
<dbReference type="InterPro" id="IPR013057">
    <property type="entry name" value="AA_transpt_TM"/>
</dbReference>
<dbReference type="GO" id="GO:0005302">
    <property type="term" value="F:L-tyrosine transmembrane transporter activity"/>
    <property type="evidence" value="ECO:0007669"/>
    <property type="project" value="TreeGrafter"/>
</dbReference>
<dbReference type="AlphaFoldDB" id="A0A0F4YTS5"/>
<protein>
    <submittedName>
        <fullName evidence="9">Amino acid transporter</fullName>
    </submittedName>
</protein>
<evidence type="ECO:0000256" key="5">
    <source>
        <dbReference type="ARBA" id="ARBA00023136"/>
    </source>
</evidence>
<dbReference type="Proteomes" id="UP000053958">
    <property type="component" value="Unassembled WGS sequence"/>
</dbReference>
<dbReference type="PANTHER" id="PTHR22950:SF666">
    <property type="entry name" value="VACUOLAR AMINO ACID TRANSPORTER 4"/>
    <property type="match status" value="1"/>
</dbReference>
<dbReference type="OrthoDB" id="1684102at2759"/>
<feature type="compositionally biased region" description="Polar residues" evidence="6">
    <location>
        <begin position="48"/>
        <end position="67"/>
    </location>
</feature>
<feature type="domain" description="Amino acid transporter transmembrane" evidence="8">
    <location>
        <begin position="346"/>
        <end position="645"/>
    </location>
</feature>
<dbReference type="GeneID" id="25316649"/>
<dbReference type="GO" id="GO:0061459">
    <property type="term" value="F:L-arginine transmembrane transporter activity"/>
    <property type="evidence" value="ECO:0007669"/>
    <property type="project" value="EnsemblFungi"/>
</dbReference>
<dbReference type="GO" id="GO:1990818">
    <property type="term" value="P:L-arginine transmembrane export from vacuole"/>
    <property type="evidence" value="ECO:0007669"/>
    <property type="project" value="EnsemblFungi"/>
</dbReference>
<dbReference type="PANTHER" id="PTHR22950">
    <property type="entry name" value="AMINO ACID TRANSPORTER"/>
    <property type="match status" value="1"/>
</dbReference>
<evidence type="ECO:0000313" key="9">
    <source>
        <dbReference type="EMBL" id="KKA21672.1"/>
    </source>
</evidence>
<comment type="subcellular location">
    <subcellularLocation>
        <location evidence="1">Membrane</location>
        <topology evidence="1">Multi-pass membrane protein</topology>
    </subcellularLocation>
</comment>
<feature type="transmembrane region" description="Helical" evidence="7">
    <location>
        <begin position="377"/>
        <end position="398"/>
    </location>
</feature>
<comment type="caution">
    <text evidence="9">The sequence shown here is derived from an EMBL/GenBank/DDBJ whole genome shotgun (WGS) entry which is preliminary data.</text>
</comment>
<proteinExistence type="inferred from homology"/>
<sequence>MADNGEGPSAPQPRPLRISTSPTRSVRSGSSRRDSPRDASIARLASPVPSTRRFTVSSQQAPEQQDLQGLENKASPPGPGNPSLAAALLERSGRWSGRSSPQLGTPRRSASPDQQQNPLLDRGLRSNYGSFDAKLVNDGWEPGPGPYEDPEVVKRHLVQPSNVGSSRNSEAPGEPADDEFSSLKLQGGDMTRQVYRWAEDVEAQASGRRRPTRSKSFHINRPEPESEVMNINSIRVPGGFRRDYLRRTMGSPAPRGLRDSGAPAQKAEPRFLTSNFLEFLTLYGHFAGEELEEDDEVLGPGEYFTSDTWEGTDEEREPGEDSALLPPGAPGLKKRKPKERAPRGTNNMTSTALLLLKSFMGTGVLFLPRAFLNGGMLFSSMVLLAVSLISFYCFILLVKSRLKIEGSFGDIGGVLYGKHMRRIILASIVISQLGFVSAYTVFTAENLQAFVHAVSKCKTFVDIKFMVMIQLVIFLPLSLVRDIGKLGFTALIADVFILLGLIFLYYFDISAIEQRGISDVAAFNPNSWTLFIGTAIFTYEGIGLIIPILESMKKPEKFPIVLAGVIAGITVVFLSAGSLSYAAYGSATKTVILLNLPQDSKFVNAAQLMYSLAILLSTPLQLFPAIRIMENELFTRSGKYQPGHQVEEELFPVHAGHAVRLYRVGRRRRPGQVCVVGGQFCLCAAGLCVSAPPPSQGLCSDPLSAPGRHHSGRSRRHLLYLHHHADDLQLGRRCWGSRKPGILRFLGSPPEREVRTSSVEPRTFERAMLRRVFTFTVRLRIDRRQIVKLNWIEIELDLN</sequence>
<keyword evidence="5 7" id="KW-0472">Membrane</keyword>
<evidence type="ECO:0000313" key="10">
    <source>
        <dbReference type="Proteomes" id="UP000053958"/>
    </source>
</evidence>
<evidence type="ECO:0000256" key="2">
    <source>
        <dbReference type="ARBA" id="ARBA00008066"/>
    </source>
</evidence>
<dbReference type="GO" id="GO:0089707">
    <property type="term" value="P:L-lysine transmembrane export from vacuole"/>
    <property type="evidence" value="ECO:0007669"/>
    <property type="project" value="EnsemblFungi"/>
</dbReference>
<feature type="transmembrane region" description="Helical" evidence="7">
    <location>
        <begin position="561"/>
        <end position="584"/>
    </location>
</feature>
<dbReference type="Pfam" id="PF01490">
    <property type="entry name" value="Aa_trans"/>
    <property type="match status" value="1"/>
</dbReference>
<comment type="similarity">
    <text evidence="2">Belongs to the amino acid/polyamine transporter 2 family.</text>
</comment>
<feature type="compositionally biased region" description="Low complexity" evidence="6">
    <location>
        <begin position="19"/>
        <end position="29"/>
    </location>
</feature>
<feature type="transmembrane region" description="Helical" evidence="7">
    <location>
        <begin position="423"/>
        <end position="443"/>
    </location>
</feature>
<dbReference type="RefSeq" id="XP_013328284.1">
    <property type="nucleotide sequence ID" value="XM_013472830.1"/>
</dbReference>
<evidence type="ECO:0000256" key="6">
    <source>
        <dbReference type="SAM" id="MobiDB-lite"/>
    </source>
</evidence>
<keyword evidence="3 7" id="KW-0812">Transmembrane</keyword>
<feature type="transmembrane region" description="Helical" evidence="7">
    <location>
        <begin position="463"/>
        <end position="480"/>
    </location>
</feature>
<feature type="transmembrane region" description="Helical" evidence="7">
    <location>
        <begin position="487"/>
        <end position="507"/>
    </location>
</feature>
<evidence type="ECO:0000256" key="3">
    <source>
        <dbReference type="ARBA" id="ARBA00022692"/>
    </source>
</evidence>
<keyword evidence="4 7" id="KW-1133">Transmembrane helix</keyword>
<reference evidence="9 10" key="1">
    <citation type="submission" date="2015-04" db="EMBL/GenBank/DDBJ databases">
        <authorList>
            <person name="Heijne W.H."/>
            <person name="Fedorova N.D."/>
            <person name="Nierman W.C."/>
            <person name="Vollebregt A.W."/>
            <person name="Zhao Z."/>
            <person name="Wu L."/>
            <person name="Kumar M."/>
            <person name="Stam H."/>
            <person name="van den Berg M.A."/>
            <person name="Pel H.J."/>
        </authorList>
    </citation>
    <scope>NUCLEOTIDE SEQUENCE [LARGE SCALE GENOMIC DNA]</scope>
    <source>
        <strain evidence="9 10">CBS 393.64</strain>
    </source>
</reference>
<dbReference type="GO" id="GO:0089708">
    <property type="term" value="P:L-histidine transmembrane export from vacuole"/>
    <property type="evidence" value="ECO:0007669"/>
    <property type="project" value="EnsemblFungi"/>
</dbReference>